<proteinExistence type="predicted"/>
<name>A0AAD1Y1C3_EUPCR</name>
<evidence type="ECO:0008006" key="3">
    <source>
        <dbReference type="Google" id="ProtNLM"/>
    </source>
</evidence>
<gene>
    <name evidence="1" type="ORF">ECRASSUSDP1_LOCUS24362</name>
</gene>
<dbReference type="AlphaFoldDB" id="A0AAD1Y1C3"/>
<keyword evidence="2" id="KW-1185">Reference proteome</keyword>
<evidence type="ECO:0000313" key="1">
    <source>
        <dbReference type="EMBL" id="CAI2382874.1"/>
    </source>
</evidence>
<organism evidence="1 2">
    <name type="scientific">Euplotes crassus</name>
    <dbReference type="NCBI Taxonomy" id="5936"/>
    <lineage>
        <taxon>Eukaryota</taxon>
        <taxon>Sar</taxon>
        <taxon>Alveolata</taxon>
        <taxon>Ciliophora</taxon>
        <taxon>Intramacronucleata</taxon>
        <taxon>Spirotrichea</taxon>
        <taxon>Hypotrichia</taxon>
        <taxon>Euplotida</taxon>
        <taxon>Euplotidae</taxon>
        <taxon>Moneuplotes</taxon>
    </lineage>
</organism>
<dbReference type="Proteomes" id="UP001295684">
    <property type="component" value="Unassembled WGS sequence"/>
</dbReference>
<evidence type="ECO:0000313" key="2">
    <source>
        <dbReference type="Proteomes" id="UP001295684"/>
    </source>
</evidence>
<protein>
    <recommendedName>
        <fullName evidence="3">SKP1 component POZ domain-containing protein</fullName>
    </recommendedName>
</protein>
<comment type="caution">
    <text evidence="1">The sequence shown here is derived from an EMBL/GenBank/DDBJ whole genome shotgun (WGS) entry which is preliminary data.</text>
</comment>
<sequence>MSIKLICKDGEIMADERLATVSKKVSLSDGEVELKTADLENMKWILEYFDRRQYELPDVLEKPLRSNMINDLYDDEEDQIQFLPLHVKRDILNIFDELEIWNCVELFCAAIASDFRRKDLADIREEYGQYSTREFDYSFRREDEDRIKTEFPWILESHNVKYDQVAKKI</sequence>
<reference evidence="1" key="1">
    <citation type="submission" date="2023-07" db="EMBL/GenBank/DDBJ databases">
        <authorList>
            <consortium name="AG Swart"/>
            <person name="Singh M."/>
            <person name="Singh A."/>
            <person name="Seah K."/>
            <person name="Emmerich C."/>
        </authorList>
    </citation>
    <scope>NUCLEOTIDE SEQUENCE</scope>
    <source>
        <strain evidence="1">DP1</strain>
    </source>
</reference>
<dbReference type="EMBL" id="CAMPGE010025081">
    <property type="protein sequence ID" value="CAI2382874.1"/>
    <property type="molecule type" value="Genomic_DNA"/>
</dbReference>
<accession>A0AAD1Y1C3</accession>